<evidence type="ECO:0000313" key="2">
    <source>
        <dbReference type="Proteomes" id="UP000824056"/>
    </source>
</evidence>
<reference evidence="1" key="1">
    <citation type="journal article" date="2021" name="PeerJ">
        <title>Extensive microbial diversity within the chicken gut microbiome revealed by metagenomics and culture.</title>
        <authorList>
            <person name="Gilroy R."/>
            <person name="Ravi A."/>
            <person name="Getino M."/>
            <person name="Pursley I."/>
            <person name="Horton D.L."/>
            <person name="Alikhan N.F."/>
            <person name="Baker D."/>
            <person name="Gharbi K."/>
            <person name="Hall N."/>
            <person name="Watson M."/>
            <person name="Adriaenssens E.M."/>
            <person name="Foster-Nyarko E."/>
            <person name="Jarju S."/>
            <person name="Secka A."/>
            <person name="Antonio M."/>
            <person name="Oren A."/>
            <person name="Chaudhuri R.R."/>
            <person name="La Ragione R."/>
            <person name="Hildebrand F."/>
            <person name="Pallen M.J."/>
        </authorList>
    </citation>
    <scope>NUCLEOTIDE SEQUENCE</scope>
    <source>
        <strain evidence="1">1068</strain>
    </source>
</reference>
<comment type="caution">
    <text evidence="1">The sequence shown here is derived from an EMBL/GenBank/DDBJ whole genome shotgun (WGS) entry which is preliminary data.</text>
</comment>
<dbReference type="AlphaFoldDB" id="A0A9D2JSN4"/>
<sequence>KNKKSERVMHTYTLHFWGLGESWGFGNEKIAFCQSASAKKKNRTAVMTVIKQFLAAVLFGFVQASQDTGKGSCTGIENVVF</sequence>
<name>A0A9D2JSN4_9FIRM</name>
<gene>
    <name evidence="1" type="ORF">H9809_08390</name>
</gene>
<feature type="non-terminal residue" evidence="1">
    <location>
        <position position="1"/>
    </location>
</feature>
<dbReference type="EMBL" id="DXBG01000192">
    <property type="protein sequence ID" value="HIZ65901.1"/>
    <property type="molecule type" value="Genomic_DNA"/>
</dbReference>
<accession>A0A9D2JSN4</accession>
<reference evidence="1" key="2">
    <citation type="submission" date="2021-04" db="EMBL/GenBank/DDBJ databases">
        <authorList>
            <person name="Gilroy R."/>
        </authorList>
    </citation>
    <scope>NUCLEOTIDE SEQUENCE</scope>
    <source>
        <strain evidence="1">1068</strain>
    </source>
</reference>
<evidence type="ECO:0000313" key="1">
    <source>
        <dbReference type="EMBL" id="HIZ65901.1"/>
    </source>
</evidence>
<dbReference type="Proteomes" id="UP000824056">
    <property type="component" value="Unassembled WGS sequence"/>
</dbReference>
<organism evidence="1 2">
    <name type="scientific">Candidatus Blautia pullicola</name>
    <dbReference type="NCBI Taxonomy" id="2838498"/>
    <lineage>
        <taxon>Bacteria</taxon>
        <taxon>Bacillati</taxon>
        <taxon>Bacillota</taxon>
        <taxon>Clostridia</taxon>
        <taxon>Lachnospirales</taxon>
        <taxon>Lachnospiraceae</taxon>
        <taxon>Blautia</taxon>
    </lineage>
</organism>
<protein>
    <submittedName>
        <fullName evidence="1">Uncharacterized protein</fullName>
    </submittedName>
</protein>
<proteinExistence type="predicted"/>